<dbReference type="Pfam" id="PF09134">
    <property type="entry name" value="Invasin_D3"/>
    <property type="match status" value="2"/>
</dbReference>
<organism evidence="4 5">
    <name type="scientific">Rhodohalobacter mucosus</name>
    <dbReference type="NCBI Taxonomy" id="2079485"/>
    <lineage>
        <taxon>Bacteria</taxon>
        <taxon>Pseudomonadati</taxon>
        <taxon>Balneolota</taxon>
        <taxon>Balneolia</taxon>
        <taxon>Balneolales</taxon>
        <taxon>Balneolaceae</taxon>
        <taxon>Rhodohalobacter</taxon>
    </lineage>
</organism>
<accession>A0A316TVT3</accession>
<dbReference type="Pfam" id="PF18962">
    <property type="entry name" value="Por_Secre_tail"/>
    <property type="match status" value="1"/>
</dbReference>
<dbReference type="EMBL" id="QGGB01000001">
    <property type="protein sequence ID" value="PWN08068.1"/>
    <property type="molecule type" value="Genomic_DNA"/>
</dbReference>
<dbReference type="InterPro" id="IPR015217">
    <property type="entry name" value="Invasin_dom_3"/>
</dbReference>
<feature type="domain" description="Big-1" evidence="3">
    <location>
        <begin position="606"/>
        <end position="707"/>
    </location>
</feature>
<feature type="chain" id="PRO_5016419680" description="Big-1 domain-containing protein" evidence="2">
    <location>
        <begin position="29"/>
        <end position="1708"/>
    </location>
</feature>
<dbReference type="PROSITE" id="PS51127">
    <property type="entry name" value="BIG1"/>
    <property type="match status" value="1"/>
</dbReference>
<keyword evidence="5" id="KW-1185">Reference proteome</keyword>
<protein>
    <recommendedName>
        <fullName evidence="3">Big-1 domain-containing protein</fullName>
    </recommendedName>
</protein>
<evidence type="ECO:0000256" key="2">
    <source>
        <dbReference type="SAM" id="SignalP"/>
    </source>
</evidence>
<dbReference type="InterPro" id="IPR003344">
    <property type="entry name" value="Big_1_dom"/>
</dbReference>
<feature type="signal peptide" evidence="2">
    <location>
        <begin position="1"/>
        <end position="28"/>
    </location>
</feature>
<comment type="caution">
    <text evidence="4">The sequence shown here is derived from an EMBL/GenBank/DDBJ whole genome shotgun (WGS) entry which is preliminary data.</text>
</comment>
<dbReference type="InterPro" id="IPR013783">
    <property type="entry name" value="Ig-like_fold"/>
</dbReference>
<evidence type="ECO:0000259" key="3">
    <source>
        <dbReference type="PROSITE" id="PS51127"/>
    </source>
</evidence>
<dbReference type="Proteomes" id="UP000245533">
    <property type="component" value="Unassembled WGS sequence"/>
</dbReference>
<keyword evidence="2" id="KW-0732">Signal</keyword>
<dbReference type="RefSeq" id="WP_109643612.1">
    <property type="nucleotide sequence ID" value="NZ_QGGB01000001.1"/>
</dbReference>
<dbReference type="OrthoDB" id="9814616at2"/>
<evidence type="ECO:0000313" key="4">
    <source>
        <dbReference type="EMBL" id="PWN08068.1"/>
    </source>
</evidence>
<name>A0A316TVT3_9BACT</name>
<evidence type="ECO:0000256" key="1">
    <source>
        <dbReference type="ARBA" id="ARBA00010116"/>
    </source>
</evidence>
<sequence>MSKPLFTKMFVFGLALLSVIGGVREAAAQDVIQASGGTIISIDTVIDGVFTSISGPTIRETSAGQLSNNGTIVLTLPSGFEWNSSLTGTNIIVDIAPVGAQNTGLNVVFESISATEATFRVTSESRSRGAGQGPGRVTISGLELIPTTTSVPNTGQITNTGSTGPTGVNYGSLSTIPGSIEEVNVETVADGTGSIVSAQSLLAAESLEVFAIARDAGGNFIENIALGGASDWRLINITGNLDQSNLTPAANLRSATFSSNLTGSANIEAFFSGAILNPSGTITVLPREASQMVIQTQPSENAVAGVPFDRQPVIELLDFFGNRATVDNSTNVSAAILSGGGSLLGTLTSTSVNGLVSFGDLALTAAGNITLEFSSGSLSSVISDPITVEAGAPSQMQFLTLPQNVTEGIIISPSITVGLYDAFNNPAPVSGISISLALESGSGTFTASDQLTNAAGVAAFDDAVFATQGTKTIRASAAGGSIADQISGDITVLGDDQVSNFLIEATDGSAIGTQTAGVPFDVRITAVNGSGTTITDFTGTVDITSTSSIASGGGTTAAFTAGVLAAHTVSLTTSGEHTLTATITGETVSGTSELFTVNPAGVDFASSEVTANPERIVANGTSTSDLTVTLRDEFGNQVNSGGETIELTTTSGQLSNQNVAGESSLFADDNSDGTYSATLTSADSIDVATITALENSTAFATTDVEFVSGEINAFLITLPENAGAPAVQTAGMPFNISVEAVDISGNRIVSFSGNLQFTSEADISSGETAVINNGFLENHPVTITSTGDDITLSVTDPSLFGISGTSVPFVVVANDPEPSLSQVSVNPAVIKNNGVDQSTVTVILRDQFLNQVFADYTSSISLSSIQISENGIPTGGTPDATLGALTFFPLSGEYKADLSSTTTREVVEISADYNGTALPQNPQVSIVAPNTWQPSGAPNQRNDWTRTENWSLGTVPGPTDFVIIPGGAADYPDLDLNVSIGSIEIESGGELVLFGGNSIDISGSAEVNGIFDIEDDTFLDIRGDFTGTGSFSTGVSVEIDLGGDVTIDSFLARTNDSIIRLNGESQQVVNSPNILAQRLEVLNNVLVTTGDLIDSNDIFISDGNTLELQTGAGITLDATNTITGEGTLLLNDNTLVVRGNFDLNRVDASEGTVIFGIRLDENFVDFPDLEQQQIANLSEMKNVIINNINGVRTFQDILVDGTLVLENGELIIASGSNFIAPDITYNNGSLTFQRTISQPGWRLMSSPITSTFDDLFGELTVQGIGGTTFIDRQPNILWYDESVEGTDNQRWRAPANVADNLETGRGYFFYVFGDVPGDSDYNDNLPTTLSVNGQENIPAAADFTFPVTYTAAADTGWNIVGNPFGATLNWDDAGWTKENIDNVIYVWDRASNQYRYWNGVAGNLGNGLIAPFQAFWVKANAEDPELSVQTGAKTTGGIFRKENRYEQIPVIALELETEFHSTSTHFSFTENGSFATDSQDAYRLLPFEADTYLEIYSLFEDGTELAVNNLPRDFGKTIEIPVQVGALQDATFYNGLVTMTWSEFENIPESWTVELQDNHTGNRINLRETTFYDFEVSGQGKSLYAMNTVENFRLLAKAKSNSSNPRFSLLITPGSDGSEFPEEVMLDQNFPNPFNPVTSIRFGLPAEDRVRIDVYDVLGRKVLTLTDQRYQAGFHSVQFDGRSLSSGVYLYRLITSDRVMNKKMTFIK</sequence>
<evidence type="ECO:0000313" key="5">
    <source>
        <dbReference type="Proteomes" id="UP000245533"/>
    </source>
</evidence>
<gene>
    <name evidence="4" type="ORF">DDZ15_00065</name>
</gene>
<comment type="similarity">
    <text evidence="1">Belongs to the intimin/invasin family.</text>
</comment>
<dbReference type="SUPFAM" id="SSF49373">
    <property type="entry name" value="Invasin/intimin cell-adhesion fragments"/>
    <property type="match status" value="1"/>
</dbReference>
<dbReference type="InterPro" id="IPR026444">
    <property type="entry name" value="Secre_tail"/>
</dbReference>
<dbReference type="Gene3D" id="2.60.40.4070">
    <property type="match status" value="1"/>
</dbReference>
<reference evidence="4 5" key="1">
    <citation type="submission" date="2018-05" db="EMBL/GenBank/DDBJ databases">
        <title>Rhodohalobacter halophilus gen. nov., sp. nov., a moderately halophilic member of the family Balneolaceae.</title>
        <authorList>
            <person name="Liu Z.-W."/>
        </authorList>
    </citation>
    <scope>NUCLEOTIDE SEQUENCE [LARGE SCALE GENOMIC DNA]</scope>
    <source>
        <strain evidence="4 5">8A47</strain>
    </source>
</reference>
<dbReference type="InterPro" id="IPR008964">
    <property type="entry name" value="Invasin/intimin_cell_adhesion"/>
</dbReference>
<dbReference type="Gene3D" id="2.60.40.10">
    <property type="entry name" value="Immunoglobulins"/>
    <property type="match status" value="2"/>
</dbReference>
<dbReference type="NCBIfam" id="TIGR04183">
    <property type="entry name" value="Por_Secre_tail"/>
    <property type="match status" value="1"/>
</dbReference>
<proteinExistence type="inferred from homology"/>